<dbReference type="InterPro" id="IPR009057">
    <property type="entry name" value="Homeodomain-like_sf"/>
</dbReference>
<keyword evidence="3" id="KW-1185">Reference proteome</keyword>
<name>A0A433ULJ4_9CYAN</name>
<dbReference type="EMBL" id="RSCL01000047">
    <property type="protein sequence ID" value="RUS94672.1"/>
    <property type="molecule type" value="Genomic_DNA"/>
</dbReference>
<dbReference type="AlphaFoldDB" id="A0A433ULJ4"/>
<evidence type="ECO:0000313" key="2">
    <source>
        <dbReference type="EMBL" id="RUS94672.1"/>
    </source>
</evidence>
<dbReference type="Pfam" id="PF13358">
    <property type="entry name" value="DDE_3"/>
    <property type="match status" value="1"/>
</dbReference>
<dbReference type="GO" id="GO:0003676">
    <property type="term" value="F:nucleic acid binding"/>
    <property type="evidence" value="ECO:0007669"/>
    <property type="project" value="InterPro"/>
</dbReference>
<dbReference type="NCBIfam" id="NF033545">
    <property type="entry name" value="transpos_IS630"/>
    <property type="match status" value="1"/>
</dbReference>
<dbReference type="PANTHER" id="PTHR46564">
    <property type="entry name" value="TRANSPOSASE"/>
    <property type="match status" value="1"/>
</dbReference>
<dbReference type="InterPro" id="IPR047655">
    <property type="entry name" value="Transpos_IS630-like"/>
</dbReference>
<feature type="domain" description="Tc1-like transposase DDE" evidence="1">
    <location>
        <begin position="137"/>
        <end position="267"/>
    </location>
</feature>
<proteinExistence type="predicted"/>
<dbReference type="Proteomes" id="UP000271624">
    <property type="component" value="Unassembled WGS sequence"/>
</dbReference>
<dbReference type="InterPro" id="IPR038717">
    <property type="entry name" value="Tc1-like_DDE_dom"/>
</dbReference>
<organism evidence="2 3">
    <name type="scientific">Dulcicalothrix desertica PCC 7102</name>
    <dbReference type="NCBI Taxonomy" id="232991"/>
    <lineage>
        <taxon>Bacteria</taxon>
        <taxon>Bacillati</taxon>
        <taxon>Cyanobacteriota</taxon>
        <taxon>Cyanophyceae</taxon>
        <taxon>Nostocales</taxon>
        <taxon>Calotrichaceae</taxon>
        <taxon>Dulcicalothrix</taxon>
    </lineage>
</organism>
<reference evidence="2" key="1">
    <citation type="submission" date="2018-12" db="EMBL/GenBank/DDBJ databases">
        <authorList>
            <person name="Will S."/>
            <person name="Neumann-Schaal M."/>
            <person name="Henke P."/>
        </authorList>
    </citation>
    <scope>NUCLEOTIDE SEQUENCE</scope>
    <source>
        <strain evidence="2">PCC 7102</strain>
    </source>
</reference>
<gene>
    <name evidence="2" type="ORF">DSM106972_093090</name>
</gene>
<dbReference type="PANTHER" id="PTHR46564:SF1">
    <property type="entry name" value="TRANSPOSASE"/>
    <property type="match status" value="1"/>
</dbReference>
<evidence type="ECO:0000259" key="1">
    <source>
        <dbReference type="Pfam" id="PF13358"/>
    </source>
</evidence>
<dbReference type="Gene3D" id="3.30.420.10">
    <property type="entry name" value="Ribonuclease H-like superfamily/Ribonuclease H"/>
    <property type="match status" value="1"/>
</dbReference>
<protein>
    <recommendedName>
        <fullName evidence="1">Tc1-like transposase DDE domain-containing protein</fullName>
    </recommendedName>
</protein>
<dbReference type="SUPFAM" id="SSF46689">
    <property type="entry name" value="Homeodomain-like"/>
    <property type="match status" value="1"/>
</dbReference>
<reference evidence="2" key="2">
    <citation type="journal article" date="2019" name="Genome Biol. Evol.">
        <title>Day and night: Metabolic profiles and evolutionary relationships of six axenic non-marine cyanobacteria.</title>
        <authorList>
            <person name="Will S.E."/>
            <person name="Henke P."/>
            <person name="Boedeker C."/>
            <person name="Huang S."/>
            <person name="Brinkmann H."/>
            <person name="Rohde M."/>
            <person name="Jarek M."/>
            <person name="Friedl T."/>
            <person name="Seufert S."/>
            <person name="Schumacher M."/>
            <person name="Overmann J."/>
            <person name="Neumann-Schaal M."/>
            <person name="Petersen J."/>
        </authorList>
    </citation>
    <scope>NUCLEOTIDE SEQUENCE [LARGE SCALE GENOMIC DNA]</scope>
    <source>
        <strain evidence="2">PCC 7102</strain>
    </source>
</reference>
<comment type="caution">
    <text evidence="2">The sequence shown here is derived from an EMBL/GenBank/DDBJ whole genome shotgun (WGS) entry which is preliminary data.</text>
</comment>
<dbReference type="InterPro" id="IPR036397">
    <property type="entry name" value="RNaseH_sf"/>
</dbReference>
<accession>A0A433ULJ4</accession>
<dbReference type="Pfam" id="PF13565">
    <property type="entry name" value="HTH_32"/>
    <property type="match status" value="1"/>
</dbReference>
<evidence type="ECO:0000313" key="3">
    <source>
        <dbReference type="Proteomes" id="UP000271624"/>
    </source>
</evidence>
<sequence length="268" mass="31550">MILAASGKKMKELIRIFQVSYKTIYNWFDRWELEGIVGLYNKPGRGSKRIFSDEQEEIIKKWVDEEPRQLKKVLQKVKEEWGIEVSTKTIKRIIQNLSMSWHRMRRDVGGEPDPIEYKEKKAQLEELKKLDSEGKIDLYYLDETGFCLIPSVPYGWQNIGEYLPIPSNRSRRLNVLGIMNRNNHLETYVSSQSINSDVVAHCIDTFFSTVDKPTVIVVDKASIHTSNAIFDKIEEWQERGITIFELPSYSPQLNLIEILWRFIKYEWI</sequence>